<dbReference type="InterPro" id="IPR051784">
    <property type="entry name" value="Nod_factor_ABC_transporter"/>
</dbReference>
<proteinExistence type="predicted"/>
<evidence type="ECO:0000256" key="2">
    <source>
        <dbReference type="ARBA" id="ARBA00022692"/>
    </source>
</evidence>
<dbReference type="Proteomes" id="UP000510660">
    <property type="component" value="Chromosome"/>
</dbReference>
<dbReference type="EMBL" id="CP047415">
    <property type="protein sequence ID" value="QLL73478.1"/>
    <property type="molecule type" value="Genomic_DNA"/>
</dbReference>
<reference evidence="7 8" key="1">
    <citation type="submission" date="2020-01" db="EMBL/GenBank/DDBJ databases">
        <title>Complete and circular genome sequences of six lactobacillus isolates from horses.</title>
        <authorList>
            <person name="Hassan H.M."/>
        </authorList>
    </citation>
    <scope>NUCLEOTIDE SEQUENCE [LARGE SCALE GENOMIC DNA]</scope>
    <source>
        <strain evidence="7 8">1D</strain>
    </source>
</reference>
<evidence type="ECO:0000313" key="7">
    <source>
        <dbReference type="EMBL" id="QLL73478.1"/>
    </source>
</evidence>
<dbReference type="Pfam" id="PF12698">
    <property type="entry name" value="ABC2_membrane_3"/>
    <property type="match status" value="1"/>
</dbReference>
<feature type="transmembrane region" description="Helical" evidence="5">
    <location>
        <begin position="104"/>
        <end position="124"/>
    </location>
</feature>
<feature type="transmembrane region" description="Helical" evidence="5">
    <location>
        <begin position="136"/>
        <end position="158"/>
    </location>
</feature>
<keyword evidence="3 5" id="KW-1133">Transmembrane helix</keyword>
<dbReference type="GO" id="GO:0016020">
    <property type="term" value="C:membrane"/>
    <property type="evidence" value="ECO:0007669"/>
    <property type="project" value="UniProtKB-SubCell"/>
</dbReference>
<name>A0A7H9E768_9LACO</name>
<feature type="transmembrane region" description="Helical" evidence="5">
    <location>
        <begin position="47"/>
        <end position="65"/>
    </location>
</feature>
<accession>A0A7H9E768</accession>
<feature type="transmembrane region" description="Helical" evidence="5">
    <location>
        <begin position="20"/>
        <end position="41"/>
    </location>
</feature>
<dbReference type="PANTHER" id="PTHR43229">
    <property type="entry name" value="NODULATION PROTEIN J"/>
    <property type="match status" value="1"/>
</dbReference>
<comment type="subcellular location">
    <subcellularLocation>
        <location evidence="1">Membrane</location>
        <topology evidence="1">Multi-pass membrane protein</topology>
    </subcellularLocation>
</comment>
<dbReference type="InterPro" id="IPR013525">
    <property type="entry name" value="ABC2_TM"/>
</dbReference>
<dbReference type="RefSeq" id="WP_180861768.1">
    <property type="nucleotide sequence ID" value="NZ_CP047415.1"/>
</dbReference>
<gene>
    <name evidence="7" type="ORF">GTO85_03385</name>
</gene>
<evidence type="ECO:0000256" key="1">
    <source>
        <dbReference type="ARBA" id="ARBA00004141"/>
    </source>
</evidence>
<feature type="transmembrane region" description="Helical" evidence="5">
    <location>
        <begin position="165"/>
        <end position="182"/>
    </location>
</feature>
<evidence type="ECO:0000256" key="3">
    <source>
        <dbReference type="ARBA" id="ARBA00022989"/>
    </source>
</evidence>
<keyword evidence="2 5" id="KW-0812">Transmembrane</keyword>
<dbReference type="AlphaFoldDB" id="A0A7H9E768"/>
<evidence type="ECO:0000256" key="5">
    <source>
        <dbReference type="SAM" id="Phobius"/>
    </source>
</evidence>
<evidence type="ECO:0000259" key="6">
    <source>
        <dbReference type="Pfam" id="PF12698"/>
    </source>
</evidence>
<dbReference type="GO" id="GO:0140359">
    <property type="term" value="F:ABC-type transporter activity"/>
    <property type="evidence" value="ECO:0007669"/>
    <property type="project" value="InterPro"/>
</dbReference>
<sequence>MISFKAEFWRQFYLYKRYLFNYISEFFLLILMFMAIFWGGSLVGGGVLGKSLNALVVGYVLWSLIENTISQMGSTVMNNAKSGILEQQYLMPISSRRLFLNKSIANIVVAFVQAILILIAVMAISDHWISFPVVMIIPFILALLTTVGLGYLIVSLVLRFKRIGSTLVIFQYIYLGILLVNFENYSTLTKCLSCLLPICPMVSWMRLAVNNRPYNLAFYLSESIFNTVLWLIIGLLVFNLADKYVKKNGTLSFY</sequence>
<evidence type="ECO:0000313" key="8">
    <source>
        <dbReference type="Proteomes" id="UP000510660"/>
    </source>
</evidence>
<organism evidence="7 8">
    <name type="scientific">Lactobacillus crispatus</name>
    <dbReference type="NCBI Taxonomy" id="47770"/>
    <lineage>
        <taxon>Bacteria</taxon>
        <taxon>Bacillati</taxon>
        <taxon>Bacillota</taxon>
        <taxon>Bacilli</taxon>
        <taxon>Lactobacillales</taxon>
        <taxon>Lactobacillaceae</taxon>
        <taxon>Lactobacillus</taxon>
    </lineage>
</organism>
<keyword evidence="4 5" id="KW-0472">Membrane</keyword>
<protein>
    <submittedName>
        <fullName evidence="7">ABC transporter permease</fullName>
    </submittedName>
</protein>
<dbReference type="PANTHER" id="PTHR43229:SF6">
    <property type="entry name" value="ABC-TYPE MULTIDRUG TRANSPORT SYSTEM, PERMEASE COMPONENT"/>
    <property type="match status" value="1"/>
</dbReference>
<evidence type="ECO:0000256" key="4">
    <source>
        <dbReference type="ARBA" id="ARBA00023136"/>
    </source>
</evidence>
<feature type="transmembrane region" description="Helical" evidence="5">
    <location>
        <begin position="216"/>
        <end position="238"/>
    </location>
</feature>
<feature type="domain" description="ABC-2 type transporter transmembrane" evidence="6">
    <location>
        <begin position="54"/>
        <end position="238"/>
    </location>
</feature>